<accession>A0ABW1VEI3</accession>
<dbReference type="Proteomes" id="UP001596306">
    <property type="component" value="Unassembled WGS sequence"/>
</dbReference>
<evidence type="ECO:0000313" key="1">
    <source>
        <dbReference type="EMBL" id="MFC6356178.1"/>
    </source>
</evidence>
<evidence type="ECO:0008006" key="3">
    <source>
        <dbReference type="Google" id="ProtNLM"/>
    </source>
</evidence>
<evidence type="ECO:0000313" key="2">
    <source>
        <dbReference type="Proteomes" id="UP001596306"/>
    </source>
</evidence>
<sequence>MDRLTGAATVSEEAKHVQKQLATDRAALSRLDDDHYDGLVDRATWLRQRARIQDCIVKNQAVIEQTTALLPTAAFDVATVATEWAEHTPAWQNHAARLLLDRVVIHAHPRGMASTTNRRKGETLEGHDARHAELRKEIMAHRVDLIWTR</sequence>
<organism evidence="1 2">
    <name type="scientific">Luethyella okanaganae</name>
    <dbReference type="NCBI Taxonomy" id="69372"/>
    <lineage>
        <taxon>Bacteria</taxon>
        <taxon>Bacillati</taxon>
        <taxon>Actinomycetota</taxon>
        <taxon>Actinomycetes</taxon>
        <taxon>Micrococcales</taxon>
        <taxon>Microbacteriaceae</taxon>
        <taxon>Luethyella</taxon>
    </lineage>
</organism>
<dbReference type="EMBL" id="JBHSTP010000002">
    <property type="protein sequence ID" value="MFC6356178.1"/>
    <property type="molecule type" value="Genomic_DNA"/>
</dbReference>
<keyword evidence="2" id="KW-1185">Reference proteome</keyword>
<proteinExistence type="predicted"/>
<name>A0ABW1VEI3_9MICO</name>
<reference evidence="2" key="1">
    <citation type="journal article" date="2019" name="Int. J. Syst. Evol. Microbiol.">
        <title>The Global Catalogue of Microorganisms (GCM) 10K type strain sequencing project: providing services to taxonomists for standard genome sequencing and annotation.</title>
        <authorList>
            <consortium name="The Broad Institute Genomics Platform"/>
            <consortium name="The Broad Institute Genome Sequencing Center for Infectious Disease"/>
            <person name="Wu L."/>
            <person name="Ma J."/>
        </authorList>
    </citation>
    <scope>NUCLEOTIDE SEQUENCE [LARGE SCALE GENOMIC DNA]</scope>
    <source>
        <strain evidence="2">CCUG 43304</strain>
    </source>
</reference>
<gene>
    <name evidence="1" type="ORF">ACFQB0_08665</name>
</gene>
<comment type="caution">
    <text evidence="1">The sequence shown here is derived from an EMBL/GenBank/DDBJ whole genome shotgun (WGS) entry which is preliminary data.</text>
</comment>
<dbReference type="RefSeq" id="WP_386730243.1">
    <property type="nucleotide sequence ID" value="NZ_JBHSTP010000002.1"/>
</dbReference>
<protein>
    <recommendedName>
        <fullName evidence="3">DUF222 domain-containing protein</fullName>
    </recommendedName>
</protein>